<evidence type="ECO:0000256" key="1">
    <source>
        <dbReference type="PROSITE-ProRule" id="PRU00371"/>
    </source>
</evidence>
<dbReference type="PANTHER" id="PTHR12243:SF48">
    <property type="entry name" value="MADF DOMAIN-CONTAINING PROTEIN"/>
    <property type="match status" value="1"/>
</dbReference>
<reference evidence="4" key="3">
    <citation type="submission" date="2025-09" db="UniProtKB">
        <authorList>
            <consortium name="Ensembl"/>
        </authorList>
    </citation>
    <scope>IDENTIFICATION</scope>
</reference>
<dbReference type="InterPro" id="IPR006578">
    <property type="entry name" value="MADF-dom"/>
</dbReference>
<dbReference type="InterPro" id="IPR039353">
    <property type="entry name" value="TF_Adf1"/>
</dbReference>
<evidence type="ECO:0000259" key="3">
    <source>
        <dbReference type="PROSITE" id="PS51031"/>
    </source>
</evidence>
<evidence type="ECO:0000259" key="2">
    <source>
        <dbReference type="PROSITE" id="PS51029"/>
    </source>
</evidence>
<evidence type="ECO:0008006" key="6">
    <source>
        <dbReference type="Google" id="ProtNLM"/>
    </source>
</evidence>
<dbReference type="GO" id="GO:0003677">
    <property type="term" value="F:DNA binding"/>
    <property type="evidence" value="ECO:0007669"/>
    <property type="project" value="InterPro"/>
</dbReference>
<comment type="subcellular location">
    <subcellularLocation>
        <location evidence="1">Nucleus</location>
    </subcellularLocation>
</comment>
<dbReference type="PROSITE" id="PS51031">
    <property type="entry name" value="BESS"/>
    <property type="match status" value="1"/>
</dbReference>
<dbReference type="PANTHER" id="PTHR12243">
    <property type="entry name" value="MADF DOMAIN TRANSCRIPTION FACTOR"/>
    <property type="match status" value="1"/>
</dbReference>
<dbReference type="GO" id="GO:0005634">
    <property type="term" value="C:nucleus"/>
    <property type="evidence" value="ECO:0007669"/>
    <property type="project" value="UniProtKB-SubCell"/>
</dbReference>
<dbReference type="Ensembl" id="ENSSAUT00010008239.1">
    <property type="protein sequence ID" value="ENSSAUP00010007703.1"/>
    <property type="gene ID" value="ENSSAUG00010003824.1"/>
</dbReference>
<sequence>TMDEKLIIAVSGFPELYDASLFVYRDNRRKNEAWRKVSDVVGLSVDDCRKRWKNVRDTHRRERKKEKERCRSGAEASTSRPWHYSQIMAFLNPFMEDRATTSNFPVEGEGEDIFTLFFEPESLSPFERQLMGAVEKAVTQTAPPDPDRQFFEGLLPDLKALSARRRADVKFQIHKIIFDATCQEFAEKEQS</sequence>
<evidence type="ECO:0000313" key="5">
    <source>
        <dbReference type="Proteomes" id="UP000472265"/>
    </source>
</evidence>
<dbReference type="InParanoid" id="A0A671U0P7"/>
<dbReference type="GeneTree" id="ENSGT00600000084860"/>
<dbReference type="PROSITE" id="PS51029">
    <property type="entry name" value="MADF"/>
    <property type="match status" value="1"/>
</dbReference>
<reference evidence="4" key="1">
    <citation type="submission" date="2021-04" db="EMBL/GenBank/DDBJ databases">
        <authorList>
            <consortium name="Wellcome Sanger Institute Data Sharing"/>
        </authorList>
    </citation>
    <scope>NUCLEOTIDE SEQUENCE [LARGE SCALE GENOMIC DNA]</scope>
</reference>
<dbReference type="SMART" id="SM00595">
    <property type="entry name" value="MADF"/>
    <property type="match status" value="1"/>
</dbReference>
<proteinExistence type="predicted"/>
<protein>
    <recommendedName>
        <fullName evidence="6">MADF domain-containing protein</fullName>
    </recommendedName>
</protein>
<feature type="domain" description="BESS" evidence="3">
    <location>
        <begin position="144"/>
        <end position="183"/>
    </location>
</feature>
<dbReference type="GO" id="GO:0005667">
    <property type="term" value="C:transcription regulator complex"/>
    <property type="evidence" value="ECO:0007669"/>
    <property type="project" value="TreeGrafter"/>
</dbReference>
<evidence type="ECO:0000313" key="4">
    <source>
        <dbReference type="Ensembl" id="ENSSAUP00010007703.1"/>
    </source>
</evidence>
<feature type="domain" description="MADF" evidence="2">
    <location>
        <begin position="5"/>
        <end position="96"/>
    </location>
</feature>
<dbReference type="AlphaFoldDB" id="A0A671U0P7"/>
<keyword evidence="1" id="KW-0539">Nucleus</keyword>
<name>A0A671U0P7_SPAAU</name>
<dbReference type="Pfam" id="PF10545">
    <property type="entry name" value="MADF_DNA_bdg"/>
    <property type="match status" value="1"/>
</dbReference>
<dbReference type="Proteomes" id="UP000472265">
    <property type="component" value="Chromosome 4"/>
</dbReference>
<accession>A0A671U0P7</accession>
<keyword evidence="5" id="KW-1185">Reference proteome</keyword>
<dbReference type="GO" id="GO:0006357">
    <property type="term" value="P:regulation of transcription by RNA polymerase II"/>
    <property type="evidence" value="ECO:0007669"/>
    <property type="project" value="TreeGrafter"/>
</dbReference>
<dbReference type="InterPro" id="IPR004210">
    <property type="entry name" value="BESS_motif"/>
</dbReference>
<organism evidence="4 5">
    <name type="scientific">Sparus aurata</name>
    <name type="common">Gilthead sea bream</name>
    <dbReference type="NCBI Taxonomy" id="8175"/>
    <lineage>
        <taxon>Eukaryota</taxon>
        <taxon>Metazoa</taxon>
        <taxon>Chordata</taxon>
        <taxon>Craniata</taxon>
        <taxon>Vertebrata</taxon>
        <taxon>Euteleostomi</taxon>
        <taxon>Actinopterygii</taxon>
        <taxon>Neopterygii</taxon>
        <taxon>Teleostei</taxon>
        <taxon>Neoteleostei</taxon>
        <taxon>Acanthomorphata</taxon>
        <taxon>Eupercaria</taxon>
        <taxon>Spariformes</taxon>
        <taxon>Sparidae</taxon>
        <taxon>Sparus</taxon>
    </lineage>
</organism>
<reference evidence="4" key="2">
    <citation type="submission" date="2025-08" db="UniProtKB">
        <authorList>
            <consortium name="Ensembl"/>
        </authorList>
    </citation>
    <scope>IDENTIFICATION</scope>
</reference>
<dbReference type="Pfam" id="PF02944">
    <property type="entry name" value="BESS"/>
    <property type="match status" value="1"/>
</dbReference>